<dbReference type="Pfam" id="PF13432">
    <property type="entry name" value="TPR_16"/>
    <property type="match status" value="1"/>
</dbReference>
<dbReference type="AlphaFoldDB" id="A0A2H0BKW1"/>
<dbReference type="InterPro" id="IPR050498">
    <property type="entry name" value="Ycf3"/>
</dbReference>
<keyword evidence="4" id="KW-1133">Transmembrane helix</keyword>
<dbReference type="InterPro" id="IPR019734">
    <property type="entry name" value="TPR_rpt"/>
</dbReference>
<gene>
    <name evidence="5" type="ORF">COX02_00970</name>
</gene>
<dbReference type="PANTHER" id="PTHR44858">
    <property type="entry name" value="TETRATRICOPEPTIDE REPEAT PROTEIN 6"/>
    <property type="match status" value="1"/>
</dbReference>
<keyword evidence="2 3" id="KW-0802">TPR repeat</keyword>
<evidence type="ECO:0000256" key="2">
    <source>
        <dbReference type="ARBA" id="ARBA00022803"/>
    </source>
</evidence>
<evidence type="ECO:0000256" key="1">
    <source>
        <dbReference type="ARBA" id="ARBA00022737"/>
    </source>
</evidence>
<evidence type="ECO:0000313" key="5">
    <source>
        <dbReference type="EMBL" id="PIP58316.1"/>
    </source>
</evidence>
<feature type="repeat" description="TPR" evidence="3">
    <location>
        <begin position="617"/>
        <end position="650"/>
    </location>
</feature>
<dbReference type="Proteomes" id="UP000229334">
    <property type="component" value="Unassembled WGS sequence"/>
</dbReference>
<feature type="transmembrane region" description="Helical" evidence="4">
    <location>
        <begin position="154"/>
        <end position="169"/>
    </location>
</feature>
<protein>
    <submittedName>
        <fullName evidence="5">Uncharacterized protein</fullName>
    </submittedName>
</protein>
<feature type="transmembrane region" description="Helical" evidence="4">
    <location>
        <begin position="396"/>
        <end position="418"/>
    </location>
</feature>
<feature type="transmembrane region" description="Helical" evidence="4">
    <location>
        <begin position="296"/>
        <end position="323"/>
    </location>
</feature>
<feature type="non-terminal residue" evidence="5">
    <location>
        <position position="1"/>
    </location>
</feature>
<sequence length="711" mass="80419">SCFLISLWFRPVWSLPRSNFWWVMALVLGVSVLSALRSENFQSSFFGLGFETDTVLVILSLLSLVILPLALKLTKRDFINFSTTFILVAVITALGQWLLIILKLLFSWPWLLPGQTSGLVGTWYGQASYYGLAVLVTVALFLDYGHRLAWRGRLIFASSLILFLSLLFLMNYPLIWGLLALSLLALVILTWWKKAWTKWLLVPLIIFLLAGTLAIFASKPILAKPIFDLNQSLKINSFDSRPNLDSTAQVTKASLKAHPFLGFGPNRFWRAWTLYKPKLFNQSVIWSVDYRLAYGFIPTMLVTQGGLGFLAWLILIISSFIYLYHLFKQSSVEDFSTIILLSLSFIYLWLNLLILNPNFVILSLAFGCLGWLLVFNHKISNQLSWHIKLDTFLKSLVAKLGLSIILGFLFLIIILSLLNYSSLILFHRGLSSLDRGDFSATEKNWRLASRLSPQTVYNRSLADLKLRQINQLLTTPNSDSQKTLAEFSRFYGESIGFGLTARDQDPFDYLNWLILGQVYEAGIPLKIKGADIQARKIYQEVLRLNPVWPVIWLNLARVELGSDHPDLAREDLLKALELKADYSDALLALAELDYSQGRLSKALAGAKVAVLKEPNNLGAWFSLGFFQYQIGHYDEAVISLEKVLTFNQNSADTKYFLGLSLAELDRTTEAIDLFQSLVRANPDNQELKNILTNLKAGRTALAPPETKTKTK</sequence>
<evidence type="ECO:0000313" key="6">
    <source>
        <dbReference type="Proteomes" id="UP000229334"/>
    </source>
</evidence>
<dbReference type="PANTHER" id="PTHR44858:SF1">
    <property type="entry name" value="UDP-N-ACETYLGLUCOSAMINE--PEPTIDE N-ACETYLGLUCOSAMINYLTRANSFERASE SPINDLY-RELATED"/>
    <property type="match status" value="1"/>
</dbReference>
<dbReference type="SMART" id="SM00028">
    <property type="entry name" value="TPR"/>
    <property type="match status" value="5"/>
</dbReference>
<feature type="transmembrane region" description="Helical" evidence="4">
    <location>
        <begin position="359"/>
        <end position="375"/>
    </location>
</feature>
<feature type="transmembrane region" description="Helical" evidence="4">
    <location>
        <begin position="335"/>
        <end position="353"/>
    </location>
</feature>
<comment type="caution">
    <text evidence="5">The sequence shown here is derived from an EMBL/GenBank/DDBJ whole genome shotgun (WGS) entry which is preliminary data.</text>
</comment>
<dbReference type="SUPFAM" id="SSF48452">
    <property type="entry name" value="TPR-like"/>
    <property type="match status" value="1"/>
</dbReference>
<feature type="repeat" description="TPR" evidence="3">
    <location>
        <begin position="651"/>
        <end position="684"/>
    </location>
</feature>
<feature type="transmembrane region" description="Helical" evidence="4">
    <location>
        <begin position="123"/>
        <end position="142"/>
    </location>
</feature>
<keyword evidence="1" id="KW-0677">Repeat</keyword>
<name>A0A2H0BKW1_9BACT</name>
<proteinExistence type="predicted"/>
<evidence type="ECO:0000256" key="3">
    <source>
        <dbReference type="PROSITE-ProRule" id="PRU00339"/>
    </source>
</evidence>
<dbReference type="PROSITE" id="PS50005">
    <property type="entry name" value="TPR"/>
    <property type="match status" value="2"/>
</dbReference>
<reference evidence="5 6" key="1">
    <citation type="submission" date="2017-09" db="EMBL/GenBank/DDBJ databases">
        <title>Depth-based differentiation of microbial function through sediment-hosted aquifers and enrichment of novel symbionts in the deep terrestrial subsurface.</title>
        <authorList>
            <person name="Probst A.J."/>
            <person name="Ladd B."/>
            <person name="Jarett J.K."/>
            <person name="Geller-Mcgrath D.E."/>
            <person name="Sieber C.M."/>
            <person name="Emerson J.B."/>
            <person name="Anantharaman K."/>
            <person name="Thomas B.C."/>
            <person name="Malmstrom R."/>
            <person name="Stieglmeier M."/>
            <person name="Klingl A."/>
            <person name="Woyke T."/>
            <person name="Ryan C.M."/>
            <person name="Banfield J.F."/>
        </authorList>
    </citation>
    <scope>NUCLEOTIDE SEQUENCE [LARGE SCALE GENOMIC DNA]</scope>
    <source>
        <strain evidence="5">CG22_combo_CG10-13_8_21_14_all_37_9</strain>
    </source>
</reference>
<feature type="transmembrane region" description="Helical" evidence="4">
    <location>
        <begin position="85"/>
        <end position="111"/>
    </location>
</feature>
<organism evidence="5 6">
    <name type="scientific">Candidatus Vogelbacteria bacterium CG22_combo_CG10-13_8_21_14_all_37_9</name>
    <dbReference type="NCBI Taxonomy" id="1975046"/>
    <lineage>
        <taxon>Bacteria</taxon>
        <taxon>Candidatus Vogeliibacteriota</taxon>
    </lineage>
</organism>
<feature type="transmembrane region" description="Helical" evidence="4">
    <location>
        <begin position="175"/>
        <end position="192"/>
    </location>
</feature>
<dbReference type="Gene3D" id="1.25.40.10">
    <property type="entry name" value="Tetratricopeptide repeat domain"/>
    <property type="match status" value="1"/>
</dbReference>
<keyword evidence="4" id="KW-0472">Membrane</keyword>
<accession>A0A2H0BKW1</accession>
<feature type="transmembrane region" description="Helical" evidence="4">
    <location>
        <begin position="20"/>
        <end position="36"/>
    </location>
</feature>
<keyword evidence="4" id="KW-0812">Transmembrane</keyword>
<evidence type="ECO:0000256" key="4">
    <source>
        <dbReference type="SAM" id="Phobius"/>
    </source>
</evidence>
<feature type="transmembrane region" description="Helical" evidence="4">
    <location>
        <begin position="199"/>
        <end position="217"/>
    </location>
</feature>
<dbReference type="InterPro" id="IPR011990">
    <property type="entry name" value="TPR-like_helical_dom_sf"/>
</dbReference>
<dbReference type="EMBL" id="PCSX01000016">
    <property type="protein sequence ID" value="PIP58316.1"/>
    <property type="molecule type" value="Genomic_DNA"/>
</dbReference>
<feature type="transmembrane region" description="Helical" evidence="4">
    <location>
        <begin position="56"/>
        <end position="73"/>
    </location>
</feature>